<keyword evidence="2" id="KW-0472">Membrane</keyword>
<evidence type="ECO:0000256" key="2">
    <source>
        <dbReference type="SAM" id="Phobius"/>
    </source>
</evidence>
<feature type="transmembrane region" description="Helical" evidence="2">
    <location>
        <begin position="97"/>
        <end position="121"/>
    </location>
</feature>
<organism evidence="3 4">
    <name type="scientific">Sphingomonas colocasiae</name>
    <dbReference type="NCBI Taxonomy" id="1848973"/>
    <lineage>
        <taxon>Bacteria</taxon>
        <taxon>Pseudomonadati</taxon>
        <taxon>Pseudomonadota</taxon>
        <taxon>Alphaproteobacteria</taxon>
        <taxon>Sphingomonadales</taxon>
        <taxon>Sphingomonadaceae</taxon>
        <taxon>Sphingomonas</taxon>
    </lineage>
</organism>
<keyword evidence="2" id="KW-0812">Transmembrane</keyword>
<dbReference type="Pfam" id="PF07332">
    <property type="entry name" value="Phage_holin_3_6"/>
    <property type="match status" value="1"/>
</dbReference>
<feature type="compositionally biased region" description="Pro residues" evidence="1">
    <location>
        <begin position="1"/>
        <end position="11"/>
    </location>
</feature>
<name>A0ABS7PHF7_9SPHN</name>
<dbReference type="EMBL" id="JAINVV010000001">
    <property type="protein sequence ID" value="MBY8820683.1"/>
    <property type="molecule type" value="Genomic_DNA"/>
</dbReference>
<gene>
    <name evidence="3" type="ORF">K7G82_00155</name>
</gene>
<feature type="transmembrane region" description="Helical" evidence="2">
    <location>
        <begin position="65"/>
        <end position="91"/>
    </location>
</feature>
<sequence>MTTPHLPPSPADPDTAREIDEKRHEEGSIGELLSRLVDDAEDFVRAEIKLYRVEAIHKVNLYRSLLVIAAIGGLLAFGSVTLMLIALVFALSPFIGAAWAAFLVALVAMLLAALLIGSVTARIRRDLGDREDEDA</sequence>
<evidence type="ECO:0000256" key="1">
    <source>
        <dbReference type="SAM" id="MobiDB-lite"/>
    </source>
</evidence>
<dbReference type="Proteomes" id="UP000706039">
    <property type="component" value="Unassembled WGS sequence"/>
</dbReference>
<reference evidence="3 4" key="1">
    <citation type="submission" date="2021-08" db="EMBL/GenBank/DDBJ databases">
        <authorList>
            <person name="Tuo L."/>
        </authorList>
    </citation>
    <scope>NUCLEOTIDE SEQUENCE [LARGE SCALE GENOMIC DNA]</scope>
    <source>
        <strain evidence="3 4">JCM 31229</strain>
    </source>
</reference>
<protein>
    <submittedName>
        <fullName evidence="3">Phage holin family protein</fullName>
    </submittedName>
</protein>
<dbReference type="InterPro" id="IPR009937">
    <property type="entry name" value="Phage_holin_3_6"/>
</dbReference>
<feature type="region of interest" description="Disordered" evidence="1">
    <location>
        <begin position="1"/>
        <end position="26"/>
    </location>
</feature>
<evidence type="ECO:0000313" key="4">
    <source>
        <dbReference type="Proteomes" id="UP000706039"/>
    </source>
</evidence>
<keyword evidence="2" id="KW-1133">Transmembrane helix</keyword>
<dbReference type="RefSeq" id="WP_222987805.1">
    <property type="nucleotide sequence ID" value="NZ_JAINVV010000001.1"/>
</dbReference>
<feature type="compositionally biased region" description="Basic and acidic residues" evidence="1">
    <location>
        <begin position="14"/>
        <end position="26"/>
    </location>
</feature>
<comment type="caution">
    <text evidence="3">The sequence shown here is derived from an EMBL/GenBank/DDBJ whole genome shotgun (WGS) entry which is preliminary data.</text>
</comment>
<accession>A0ABS7PHF7</accession>
<keyword evidence="4" id="KW-1185">Reference proteome</keyword>
<evidence type="ECO:0000313" key="3">
    <source>
        <dbReference type="EMBL" id="MBY8820683.1"/>
    </source>
</evidence>
<proteinExistence type="predicted"/>